<organism evidence="2 3">
    <name type="scientific">Peronospora matthiolae</name>
    <dbReference type="NCBI Taxonomy" id="2874970"/>
    <lineage>
        <taxon>Eukaryota</taxon>
        <taxon>Sar</taxon>
        <taxon>Stramenopiles</taxon>
        <taxon>Oomycota</taxon>
        <taxon>Peronosporomycetes</taxon>
        <taxon>Peronosporales</taxon>
        <taxon>Peronosporaceae</taxon>
        <taxon>Peronospora</taxon>
    </lineage>
</organism>
<reference evidence="2" key="1">
    <citation type="submission" date="2024-01" db="EMBL/GenBank/DDBJ databases">
        <authorList>
            <person name="Webb A."/>
        </authorList>
    </citation>
    <scope>NUCLEOTIDE SEQUENCE</scope>
    <source>
        <strain evidence="2">Pm1</strain>
    </source>
</reference>
<dbReference type="EMBL" id="CAKLBY020000090">
    <property type="protein sequence ID" value="CAK7925764.1"/>
    <property type="molecule type" value="Genomic_DNA"/>
</dbReference>
<proteinExistence type="predicted"/>
<gene>
    <name evidence="2" type="ORF">PM001_LOCUS10914</name>
</gene>
<sequence length="334" mass="37131">MPSFRVFVLLVSAVLLLNRACCSIPTEPVVPTSDDQAQKYTTADSVSSAPASDQVLEGRAEVSVGFFKKLVDWFKGIMAKFPQLFGLSRHPVMVEIREAPVVSGTHQVRRPEPDVQTENVVKGNFVDKLGQPSVEPGTLHVRNTDAEPHPVNNDNHITRADGAVKAASTDPSPESLPPMHKVSDWHGIMTFLELDRFIANVRSPTQKRFVPDEDYLAEGNFAYSNLSPDLYDEAFVKFGRMGDGDRDLAMYLSLRSGPGDIRLIFITLSALKSNSYVEEGKKLIVYMMQDWAARSWGPEHVKNELTEIFEANDQAVVTALDVLYNKFLGFTQQA</sequence>
<dbReference type="Proteomes" id="UP001162060">
    <property type="component" value="Unassembled WGS sequence"/>
</dbReference>
<evidence type="ECO:0000313" key="3">
    <source>
        <dbReference type="Proteomes" id="UP001162060"/>
    </source>
</evidence>
<evidence type="ECO:0000256" key="1">
    <source>
        <dbReference type="SAM" id="SignalP"/>
    </source>
</evidence>
<feature type="signal peptide" evidence="1">
    <location>
        <begin position="1"/>
        <end position="23"/>
    </location>
</feature>
<name>A0AAV1TTV5_9STRA</name>
<feature type="chain" id="PRO_5043909294" evidence="1">
    <location>
        <begin position="24"/>
        <end position="334"/>
    </location>
</feature>
<accession>A0AAV1TTV5</accession>
<evidence type="ECO:0000313" key="2">
    <source>
        <dbReference type="EMBL" id="CAK7925764.1"/>
    </source>
</evidence>
<dbReference type="AlphaFoldDB" id="A0AAV1TTV5"/>
<keyword evidence="1" id="KW-0732">Signal</keyword>
<comment type="caution">
    <text evidence="2">The sequence shown here is derived from an EMBL/GenBank/DDBJ whole genome shotgun (WGS) entry which is preliminary data.</text>
</comment>
<protein>
    <submittedName>
        <fullName evidence="2">Uncharacterized protein</fullName>
    </submittedName>
</protein>